<dbReference type="InterPro" id="IPR011971">
    <property type="entry name" value="CHP02284"/>
</dbReference>
<dbReference type="Proteomes" id="UP000650081">
    <property type="component" value="Unassembled WGS sequence"/>
</dbReference>
<reference evidence="2" key="1">
    <citation type="submission" date="2020-08" db="EMBL/GenBank/DDBJ databases">
        <title>Lewinella bacteria from marine environments.</title>
        <authorList>
            <person name="Zhong Y."/>
        </authorList>
    </citation>
    <scope>NUCLEOTIDE SEQUENCE</scope>
    <source>
        <strain evidence="2">KCTC 42187</strain>
    </source>
</reference>
<organism evidence="2 3">
    <name type="scientific">Neolewinella lacunae</name>
    <dbReference type="NCBI Taxonomy" id="1517758"/>
    <lineage>
        <taxon>Bacteria</taxon>
        <taxon>Pseudomonadati</taxon>
        <taxon>Bacteroidota</taxon>
        <taxon>Saprospiria</taxon>
        <taxon>Saprospirales</taxon>
        <taxon>Lewinellaceae</taxon>
        <taxon>Neolewinella</taxon>
    </lineage>
</organism>
<dbReference type="Pfam" id="PF09537">
    <property type="entry name" value="DUF2383"/>
    <property type="match status" value="1"/>
</dbReference>
<evidence type="ECO:0000313" key="3">
    <source>
        <dbReference type="Proteomes" id="UP000650081"/>
    </source>
</evidence>
<sequence>MSANKDVINSLNKLITTLYDGENGYREAAEDVSNTALASRFRTLSQQRHDFGHELKPFINRMGGEPTKGGSTAAALHRTWIDLKAAVAGNDEAAVLNECVRGEESAVETYQEVLLHEALPADAREVVKRQMDKIVTSLGEVRHLASAYEHKV</sequence>
<dbReference type="PIRSF" id="PIRSF029477">
    <property type="entry name" value="UCP029477"/>
    <property type="match status" value="1"/>
</dbReference>
<dbReference type="InterPro" id="IPR009078">
    <property type="entry name" value="Ferritin-like_SF"/>
</dbReference>
<evidence type="ECO:0000259" key="1">
    <source>
        <dbReference type="Pfam" id="PF09537"/>
    </source>
</evidence>
<dbReference type="SUPFAM" id="SSF47240">
    <property type="entry name" value="Ferritin-like"/>
    <property type="match status" value="1"/>
</dbReference>
<keyword evidence="3" id="KW-1185">Reference proteome</keyword>
<dbReference type="InterPro" id="IPR019052">
    <property type="entry name" value="DUF2383"/>
</dbReference>
<dbReference type="Gene3D" id="1.20.1260.10">
    <property type="match status" value="1"/>
</dbReference>
<accession>A0A923PKY1</accession>
<dbReference type="RefSeq" id="WP_187467309.1">
    <property type="nucleotide sequence ID" value="NZ_JACSIT010000122.1"/>
</dbReference>
<gene>
    <name evidence="2" type="ORF">H9S92_13890</name>
</gene>
<dbReference type="NCBIfam" id="TIGR02284">
    <property type="entry name" value="PA2169 family four-helix-bundle protein"/>
    <property type="match status" value="1"/>
</dbReference>
<feature type="domain" description="DUF2383" evidence="1">
    <location>
        <begin position="6"/>
        <end position="114"/>
    </location>
</feature>
<protein>
    <submittedName>
        <fullName evidence="2">PA2169 family four-helix-bundle protein</fullName>
    </submittedName>
</protein>
<dbReference type="EMBL" id="JACSIT010000122">
    <property type="protein sequence ID" value="MBC6995264.1"/>
    <property type="molecule type" value="Genomic_DNA"/>
</dbReference>
<dbReference type="AlphaFoldDB" id="A0A923PKY1"/>
<evidence type="ECO:0000313" key="2">
    <source>
        <dbReference type="EMBL" id="MBC6995264.1"/>
    </source>
</evidence>
<proteinExistence type="predicted"/>
<dbReference type="InterPro" id="IPR016920">
    <property type="entry name" value="UCP029477"/>
</dbReference>
<comment type="caution">
    <text evidence="2">The sequence shown here is derived from an EMBL/GenBank/DDBJ whole genome shotgun (WGS) entry which is preliminary data.</text>
</comment>
<dbReference type="InterPro" id="IPR012347">
    <property type="entry name" value="Ferritin-like"/>
</dbReference>
<name>A0A923PKY1_9BACT</name>